<name>A0AAU8B719_9CAUD</name>
<dbReference type="EMBL" id="PP511792">
    <property type="protein sequence ID" value="XCD07615.1"/>
    <property type="molecule type" value="Genomic_DNA"/>
</dbReference>
<accession>A0AAU8B719</accession>
<reference evidence="1" key="1">
    <citation type="submission" date="2024-03" db="EMBL/GenBank/DDBJ databases">
        <title>Diverse circular DNA viruses in blood, oral, and fecal samples of captive lemurs.</title>
        <authorList>
            <person name="Paietta E.N."/>
            <person name="Kraberger S."/>
            <person name="Lund M.C."/>
            <person name="Custer J.M."/>
            <person name="Vargas K.M."/>
            <person name="Ehmke E.E."/>
            <person name="Yoder A.D."/>
            <person name="Varsani A."/>
        </authorList>
    </citation>
    <scope>NUCLEOTIDE SEQUENCE</scope>
    <source>
        <strain evidence="1">Duke_28FS_2</strain>
    </source>
</reference>
<protein>
    <submittedName>
        <fullName evidence="1">Uncharacterized protein</fullName>
    </submittedName>
</protein>
<organism evidence="1">
    <name type="scientific">Dulem virus 33</name>
    <dbReference type="NCBI Taxonomy" id="3145751"/>
    <lineage>
        <taxon>Viruses</taxon>
        <taxon>Duplodnaviria</taxon>
        <taxon>Heunggongvirae</taxon>
        <taxon>Uroviricota</taxon>
        <taxon>Caudoviricetes</taxon>
    </lineage>
</organism>
<evidence type="ECO:0000313" key="1">
    <source>
        <dbReference type="EMBL" id="XCD07615.1"/>
    </source>
</evidence>
<proteinExistence type="predicted"/>
<sequence length="165" mass="18595">MVVTEYVDDEQIRSYQATLGQEETIELVRTAWLQLTNGAHQLRVEAVDGNFATSVRVWNFSKQENVIEFQLVAPEETDERASKILITPTWKTEGATVLVEACNNAFDAVPTWEDITAMVFINRVYNFTNTTKTADKWGVNVRFKLVKNEGYDGEVSVSGFGGAYE</sequence>